<evidence type="ECO:0000256" key="5">
    <source>
        <dbReference type="PROSITE-ProRule" id="PRU00335"/>
    </source>
</evidence>
<evidence type="ECO:0000313" key="8">
    <source>
        <dbReference type="Proteomes" id="UP001428290"/>
    </source>
</evidence>
<dbReference type="PROSITE" id="PS50977">
    <property type="entry name" value="HTH_TETR_2"/>
    <property type="match status" value="1"/>
</dbReference>
<dbReference type="Gene3D" id="1.10.10.60">
    <property type="entry name" value="Homeodomain-like"/>
    <property type="match status" value="1"/>
</dbReference>
<dbReference type="InterPro" id="IPR001647">
    <property type="entry name" value="HTH_TetR"/>
</dbReference>
<reference evidence="7 8" key="1">
    <citation type="submission" date="2024-02" db="EMBL/GenBank/DDBJ databases">
        <title>Herpetosiphon gulosus NBRC 112829.</title>
        <authorList>
            <person name="Ichikawa N."/>
            <person name="Katano-Makiyama Y."/>
            <person name="Hidaka K."/>
        </authorList>
    </citation>
    <scope>NUCLEOTIDE SEQUENCE [LARGE SCALE GENOMIC DNA]</scope>
    <source>
        <strain evidence="7 8">NBRC 112829</strain>
    </source>
</reference>
<protein>
    <submittedName>
        <fullName evidence="7">Nucleoid occlusion factor SlmA</fullName>
    </submittedName>
</protein>
<dbReference type="Pfam" id="PF00440">
    <property type="entry name" value="TetR_N"/>
    <property type="match status" value="1"/>
</dbReference>
<keyword evidence="2" id="KW-0805">Transcription regulation</keyword>
<sequence length="201" mass="22534">MSPRRDVRVERTAQIIEAATRLFAQHGIDQTSMDMLAKTVGMSKGVLYWYFESKDAIILALLEQLFNQPLLEVQALLQAPESTAQRLTQLTTNLAAALEELHSLVPLAQELYALSARNNGVQSFLASYFQRYRASLAALIQQGLERGEFSSINPEQIAWHLAALYEGSTVLWLLEPTPQRLTEQLQAALLLLLKAIVVRQD</sequence>
<name>A0ABP9X4N5_9CHLR</name>
<dbReference type="EMBL" id="BAABRU010000017">
    <property type="protein sequence ID" value="GAA5530314.1"/>
    <property type="molecule type" value="Genomic_DNA"/>
</dbReference>
<comment type="caution">
    <text evidence="7">The sequence shown here is derived from an EMBL/GenBank/DDBJ whole genome shotgun (WGS) entry which is preliminary data.</text>
</comment>
<dbReference type="InterPro" id="IPR009057">
    <property type="entry name" value="Homeodomain-like_sf"/>
</dbReference>
<evidence type="ECO:0000256" key="3">
    <source>
        <dbReference type="ARBA" id="ARBA00023125"/>
    </source>
</evidence>
<gene>
    <name evidence="7" type="primary">slmA_2</name>
    <name evidence="7" type="ORF">Hgul01_04132</name>
</gene>
<dbReference type="PRINTS" id="PR00455">
    <property type="entry name" value="HTHTETR"/>
</dbReference>
<evidence type="ECO:0000313" key="7">
    <source>
        <dbReference type="EMBL" id="GAA5530314.1"/>
    </source>
</evidence>
<keyword evidence="3 5" id="KW-0238">DNA-binding</keyword>
<dbReference type="PANTHER" id="PTHR30055">
    <property type="entry name" value="HTH-TYPE TRANSCRIPTIONAL REGULATOR RUTR"/>
    <property type="match status" value="1"/>
</dbReference>
<dbReference type="SUPFAM" id="SSF48498">
    <property type="entry name" value="Tetracyclin repressor-like, C-terminal domain"/>
    <property type="match status" value="1"/>
</dbReference>
<dbReference type="Proteomes" id="UP001428290">
    <property type="component" value="Unassembled WGS sequence"/>
</dbReference>
<organism evidence="7 8">
    <name type="scientific">Herpetosiphon gulosus</name>
    <dbReference type="NCBI Taxonomy" id="1973496"/>
    <lineage>
        <taxon>Bacteria</taxon>
        <taxon>Bacillati</taxon>
        <taxon>Chloroflexota</taxon>
        <taxon>Chloroflexia</taxon>
        <taxon>Herpetosiphonales</taxon>
        <taxon>Herpetosiphonaceae</taxon>
        <taxon>Herpetosiphon</taxon>
    </lineage>
</organism>
<dbReference type="PANTHER" id="PTHR30055:SF234">
    <property type="entry name" value="HTH-TYPE TRANSCRIPTIONAL REGULATOR BETI"/>
    <property type="match status" value="1"/>
</dbReference>
<dbReference type="InterPro" id="IPR050109">
    <property type="entry name" value="HTH-type_TetR-like_transc_reg"/>
</dbReference>
<keyword evidence="8" id="KW-1185">Reference proteome</keyword>
<dbReference type="Gene3D" id="1.10.357.10">
    <property type="entry name" value="Tetracycline Repressor, domain 2"/>
    <property type="match status" value="1"/>
</dbReference>
<accession>A0ABP9X4N5</accession>
<evidence type="ECO:0000256" key="2">
    <source>
        <dbReference type="ARBA" id="ARBA00023015"/>
    </source>
</evidence>
<dbReference type="InterPro" id="IPR036271">
    <property type="entry name" value="Tet_transcr_reg_TetR-rel_C_sf"/>
</dbReference>
<keyword evidence="1" id="KW-0678">Repressor</keyword>
<proteinExistence type="predicted"/>
<evidence type="ECO:0000259" key="6">
    <source>
        <dbReference type="PROSITE" id="PS50977"/>
    </source>
</evidence>
<dbReference type="RefSeq" id="WP_345723911.1">
    <property type="nucleotide sequence ID" value="NZ_BAABRU010000017.1"/>
</dbReference>
<keyword evidence="4" id="KW-0804">Transcription</keyword>
<evidence type="ECO:0000256" key="1">
    <source>
        <dbReference type="ARBA" id="ARBA00022491"/>
    </source>
</evidence>
<dbReference type="Pfam" id="PF13977">
    <property type="entry name" value="TetR_C_6"/>
    <property type="match status" value="1"/>
</dbReference>
<evidence type="ECO:0000256" key="4">
    <source>
        <dbReference type="ARBA" id="ARBA00023163"/>
    </source>
</evidence>
<feature type="DNA-binding region" description="H-T-H motif" evidence="5">
    <location>
        <begin position="32"/>
        <end position="51"/>
    </location>
</feature>
<feature type="domain" description="HTH tetR-type" evidence="6">
    <location>
        <begin position="9"/>
        <end position="69"/>
    </location>
</feature>
<dbReference type="InterPro" id="IPR039538">
    <property type="entry name" value="BetI_C"/>
</dbReference>
<dbReference type="SUPFAM" id="SSF46689">
    <property type="entry name" value="Homeodomain-like"/>
    <property type="match status" value="1"/>
</dbReference>